<dbReference type="CDD" id="cd16018">
    <property type="entry name" value="Enpp"/>
    <property type="match status" value="1"/>
</dbReference>
<evidence type="ECO:0000256" key="4">
    <source>
        <dbReference type="ARBA" id="ARBA00022525"/>
    </source>
</evidence>
<keyword evidence="11" id="KW-1015">Disulfide bond</keyword>
<feature type="domain" description="SMB" evidence="15">
    <location>
        <begin position="24"/>
        <end position="67"/>
    </location>
</feature>
<dbReference type="GO" id="GO:0034638">
    <property type="term" value="P:phosphatidylcholine catabolic process"/>
    <property type="evidence" value="ECO:0007669"/>
    <property type="project" value="TreeGrafter"/>
</dbReference>
<keyword evidence="10" id="KW-0106">Calcium</keyword>
<dbReference type="SMART" id="SM00477">
    <property type="entry name" value="NUC"/>
    <property type="match status" value="1"/>
</dbReference>
<evidence type="ECO:0000256" key="6">
    <source>
        <dbReference type="ARBA" id="ARBA00022729"/>
    </source>
</evidence>
<dbReference type="GO" id="GO:0005044">
    <property type="term" value="F:scavenger receptor activity"/>
    <property type="evidence" value="ECO:0007669"/>
    <property type="project" value="InterPro"/>
</dbReference>
<dbReference type="PROSITE" id="PS50958">
    <property type="entry name" value="SMB_2"/>
    <property type="match status" value="2"/>
</dbReference>
<dbReference type="Gene3D" id="4.10.410.20">
    <property type="match status" value="2"/>
</dbReference>
<dbReference type="GO" id="GO:0008270">
    <property type="term" value="F:zinc ion binding"/>
    <property type="evidence" value="ECO:0007669"/>
    <property type="project" value="TreeGrafter"/>
</dbReference>
<dbReference type="CDD" id="cd00091">
    <property type="entry name" value="NUC"/>
    <property type="match status" value="1"/>
</dbReference>
<dbReference type="GO" id="GO:0005615">
    <property type="term" value="C:extracellular space"/>
    <property type="evidence" value="ECO:0007669"/>
    <property type="project" value="TreeGrafter"/>
</dbReference>
<dbReference type="InterPro" id="IPR001212">
    <property type="entry name" value="Somatomedin_B_dom"/>
</dbReference>
<dbReference type="InterPro" id="IPR044925">
    <property type="entry name" value="His-Me_finger_sf"/>
</dbReference>
<organism evidence="16 17">
    <name type="scientific">Cyprinus carpio carpio</name>
    <dbReference type="NCBI Taxonomy" id="630221"/>
    <lineage>
        <taxon>Eukaryota</taxon>
        <taxon>Metazoa</taxon>
        <taxon>Chordata</taxon>
        <taxon>Craniata</taxon>
        <taxon>Vertebrata</taxon>
        <taxon>Euteleostomi</taxon>
        <taxon>Actinopterygii</taxon>
        <taxon>Neopterygii</taxon>
        <taxon>Teleostei</taxon>
        <taxon>Ostariophysi</taxon>
        <taxon>Cypriniformes</taxon>
        <taxon>Cyprinidae</taxon>
        <taxon>Cyprininae</taxon>
        <taxon>Cyprinus</taxon>
    </lineage>
</organism>
<evidence type="ECO:0000256" key="10">
    <source>
        <dbReference type="ARBA" id="ARBA00022837"/>
    </source>
</evidence>
<evidence type="ECO:0000313" key="16">
    <source>
        <dbReference type="Ensembl" id="ENSCCRP00000093327.2"/>
    </source>
</evidence>
<reference evidence="16" key="2">
    <citation type="submission" date="2025-09" db="UniProtKB">
        <authorList>
            <consortium name="Ensembl"/>
        </authorList>
    </citation>
    <scope>IDENTIFICATION</scope>
</reference>
<keyword evidence="13" id="KW-0812">Transmembrane</keyword>
<comment type="similarity">
    <text evidence="3">Belongs to the nucleotide pyrophosphatase/phosphodiesterase family.</text>
</comment>
<dbReference type="InterPro" id="IPR001604">
    <property type="entry name" value="Endo_G_ENPP1-like_dom"/>
</dbReference>
<evidence type="ECO:0000256" key="9">
    <source>
        <dbReference type="ARBA" id="ARBA00022833"/>
    </source>
</evidence>
<protein>
    <recommendedName>
        <fullName evidence="15">SMB domain-containing protein</fullName>
    </recommendedName>
</protein>
<dbReference type="Gene3D" id="3.40.570.10">
    <property type="entry name" value="Extracellular Endonuclease, subunit A"/>
    <property type="match status" value="1"/>
</dbReference>
<dbReference type="SMART" id="SM00201">
    <property type="entry name" value="SO"/>
    <property type="match status" value="2"/>
</dbReference>
<dbReference type="GO" id="GO:0004528">
    <property type="term" value="F:phosphodiesterase I activity"/>
    <property type="evidence" value="ECO:0007669"/>
    <property type="project" value="TreeGrafter"/>
</dbReference>
<comment type="cofactor">
    <cofactor evidence="1">
        <name>Zn(2+)</name>
        <dbReference type="ChEBI" id="CHEBI:29105"/>
    </cofactor>
</comment>
<dbReference type="Proteomes" id="UP001108240">
    <property type="component" value="Unplaced"/>
</dbReference>
<keyword evidence="9" id="KW-0862">Zinc</keyword>
<dbReference type="PROSITE" id="PS00524">
    <property type="entry name" value="SMB_1"/>
    <property type="match status" value="1"/>
</dbReference>
<evidence type="ECO:0000256" key="2">
    <source>
        <dbReference type="ARBA" id="ARBA00004613"/>
    </source>
</evidence>
<keyword evidence="6 14" id="KW-0732">Signal</keyword>
<accession>A0A8C1FKH6</accession>
<dbReference type="InterPro" id="IPR036024">
    <property type="entry name" value="Somatomedin_B-like_dom_sf"/>
</dbReference>
<evidence type="ECO:0000256" key="11">
    <source>
        <dbReference type="ARBA" id="ARBA00023157"/>
    </source>
</evidence>
<evidence type="ECO:0000256" key="12">
    <source>
        <dbReference type="ARBA" id="ARBA00023180"/>
    </source>
</evidence>
<dbReference type="FunFam" id="4.10.410.20:FF:000002">
    <property type="entry name" value="Ectonucleotide pyrophosphatase/phosphodiesterase family member 2"/>
    <property type="match status" value="1"/>
</dbReference>
<feature type="domain" description="SMB" evidence="15">
    <location>
        <begin position="68"/>
        <end position="112"/>
    </location>
</feature>
<dbReference type="PANTHER" id="PTHR10151:SF21">
    <property type="entry name" value="ECTONUCLEOTIDE PYROPHOSPHATASE_PHOSPHODIESTERASE FAMILY MEMBER 2"/>
    <property type="match status" value="1"/>
</dbReference>
<dbReference type="AlphaFoldDB" id="A0A8C1FKH6"/>
<feature type="chain" id="PRO_5039886253" description="SMB domain-containing protein" evidence="14">
    <location>
        <begin position="18"/>
        <end position="878"/>
    </location>
</feature>
<name>A0A8C1FKH6_CYPCA</name>
<dbReference type="OMA" id="NICLGYT"/>
<evidence type="ECO:0000256" key="3">
    <source>
        <dbReference type="ARBA" id="ARBA00010594"/>
    </source>
</evidence>
<keyword evidence="7" id="KW-0677">Repeat</keyword>
<evidence type="ECO:0000256" key="14">
    <source>
        <dbReference type="SAM" id="SignalP"/>
    </source>
</evidence>
<keyword evidence="4" id="KW-0964">Secreted</keyword>
<dbReference type="InterPro" id="IPR020821">
    <property type="entry name" value="ENPP1-3/EXOG-like_nuc-like"/>
</dbReference>
<keyword evidence="8" id="KW-0378">Hydrolase</keyword>
<dbReference type="Ensembl" id="ENSCCRT00000101333.2">
    <property type="protein sequence ID" value="ENSCCRP00000093327.2"/>
    <property type="gene ID" value="ENSCCRG00000047414.2"/>
</dbReference>
<dbReference type="GO" id="GO:0004622">
    <property type="term" value="F:phosphatidylcholine lysophospholipase activity"/>
    <property type="evidence" value="ECO:0007669"/>
    <property type="project" value="TreeGrafter"/>
</dbReference>
<keyword evidence="5" id="KW-0479">Metal-binding</keyword>
<dbReference type="FunFam" id="3.40.720.10:FF:000006">
    <property type="entry name" value="Ectonucleotide pyrophosphatase/phosphodiesterase family member 2"/>
    <property type="match status" value="1"/>
</dbReference>
<dbReference type="PRINTS" id="PR00022">
    <property type="entry name" value="SOMATOMEDINB"/>
</dbReference>
<dbReference type="GO" id="GO:0006955">
    <property type="term" value="P:immune response"/>
    <property type="evidence" value="ECO:0007669"/>
    <property type="project" value="InterPro"/>
</dbReference>
<feature type="transmembrane region" description="Helical" evidence="13">
    <location>
        <begin position="586"/>
        <end position="605"/>
    </location>
</feature>
<dbReference type="PANTHER" id="PTHR10151">
    <property type="entry name" value="ECTONUCLEOTIDE PYROPHOSPHATASE/PHOSPHODIESTERASE"/>
    <property type="match status" value="1"/>
</dbReference>
<dbReference type="InterPro" id="IPR020436">
    <property type="entry name" value="SMB_chordata"/>
</dbReference>
<evidence type="ECO:0000256" key="1">
    <source>
        <dbReference type="ARBA" id="ARBA00001947"/>
    </source>
</evidence>
<dbReference type="InterPro" id="IPR017850">
    <property type="entry name" value="Alkaline_phosphatase_core_sf"/>
</dbReference>
<dbReference type="SMART" id="SM00892">
    <property type="entry name" value="Endonuclease_NS"/>
    <property type="match status" value="1"/>
</dbReference>
<comment type="subcellular location">
    <subcellularLocation>
        <location evidence="2">Secreted</location>
    </subcellularLocation>
</comment>
<evidence type="ECO:0000256" key="5">
    <source>
        <dbReference type="ARBA" id="ARBA00022723"/>
    </source>
</evidence>
<reference evidence="16" key="1">
    <citation type="submission" date="2025-08" db="UniProtKB">
        <authorList>
            <consortium name="Ensembl"/>
        </authorList>
    </citation>
    <scope>IDENTIFICATION</scope>
</reference>
<dbReference type="Pfam" id="PF01663">
    <property type="entry name" value="Phosphodiest"/>
    <property type="match status" value="2"/>
</dbReference>
<evidence type="ECO:0000256" key="7">
    <source>
        <dbReference type="ARBA" id="ARBA00022737"/>
    </source>
</evidence>
<dbReference type="FunFam" id="4.10.410.20:FF:000001">
    <property type="entry name" value="Ectonucleotide pyrophosphatase/phosphodiesterase family member 2"/>
    <property type="match status" value="1"/>
</dbReference>
<keyword evidence="13" id="KW-0472">Membrane</keyword>
<evidence type="ECO:0000259" key="15">
    <source>
        <dbReference type="PROSITE" id="PS50958"/>
    </source>
</evidence>
<evidence type="ECO:0000256" key="13">
    <source>
        <dbReference type="SAM" id="Phobius"/>
    </source>
</evidence>
<dbReference type="SUPFAM" id="SSF53649">
    <property type="entry name" value="Alkaline phosphatase-like"/>
    <property type="match status" value="1"/>
</dbReference>
<proteinExistence type="inferred from homology"/>
<dbReference type="GO" id="GO:0030247">
    <property type="term" value="F:polysaccharide binding"/>
    <property type="evidence" value="ECO:0007669"/>
    <property type="project" value="InterPro"/>
</dbReference>
<keyword evidence="17" id="KW-1185">Reference proteome</keyword>
<dbReference type="GO" id="GO:0005509">
    <property type="term" value="F:calcium ion binding"/>
    <property type="evidence" value="ECO:0007669"/>
    <property type="project" value="TreeGrafter"/>
</dbReference>
<dbReference type="GO" id="GO:0003676">
    <property type="term" value="F:nucleic acid binding"/>
    <property type="evidence" value="ECO:0007669"/>
    <property type="project" value="InterPro"/>
</dbReference>
<dbReference type="Gene3D" id="3.40.720.10">
    <property type="entry name" value="Alkaline Phosphatase, subunit A"/>
    <property type="match status" value="1"/>
</dbReference>
<dbReference type="SUPFAM" id="SSF54060">
    <property type="entry name" value="His-Me finger endonucleases"/>
    <property type="match status" value="1"/>
</dbReference>
<keyword evidence="12" id="KW-0325">Glycoprotein</keyword>
<feature type="transmembrane region" description="Helical" evidence="13">
    <location>
        <begin position="244"/>
        <end position="270"/>
    </location>
</feature>
<feature type="signal peptide" evidence="14">
    <location>
        <begin position="1"/>
        <end position="17"/>
    </location>
</feature>
<keyword evidence="13" id="KW-1133">Transmembrane helix</keyword>
<dbReference type="GeneTree" id="ENSGT00940000155778"/>
<dbReference type="GO" id="GO:0047391">
    <property type="term" value="F:alkylglycerophosphoethanolamine phosphodiesterase activity"/>
    <property type="evidence" value="ECO:0007669"/>
    <property type="project" value="TreeGrafter"/>
</dbReference>
<sequence length="878" mass="100976">MFSSLFLKLYLVPEVLSDHPFNSLSGSCKNRCFELVESEPPNCRCDNLCKTYNTCCSDFDEHCLKTAGGFVCSKERCGETRNEQHACHCSEDCMAKGDCCTNYRSLCKGDAPWLQEECEEIKNHECPAGFVRPPVIMLSVDGFRASYMKRGSMVIPNIEKLRSCGTHAPYMRPVYPTKTYPNLYTITTGLYPESHGIVGNSMHDPGFDANFNIRGKEKLNHRWWGGQPIWITAVKQGIKAGTFFWPYCHCLFFVDFLYFFIFFIYFFFFWSKGNRCLCVCRPYVYAMHSEQLDSYGHKLGPHSTEIDSALKDIDKVIGQLMNGLKQMKLHRCVNIILVGDHGMEEAHCDRTEFLSSYMSNTEDIILIPGSLGRIRARNPNNSKYDAKAIVANLTCKKPDQHFKPYLKQHLPKRLHYANNHRIEEVHLMVERKWHIARKFYESKRNHGKCGFAGDHGYDNKINSMQTIFLGYGPSFKFKTKIPPFENIELYNVMCDLLDLKPAPNNGTHGSLNQLLRAPVHIPSMPEEVSKPNPAGPVTALSDDLGCTCEDKNKMEELNQRLRQVTDGKSILFSLDWFSDAFYDLKFWLHGILMDVVIFCLFIFQIKRLLMLKIKLCFPFLDNKNLPYGRPAVMIRTKYYILHHSDYISGYSEALSMPLWTSYTVSKQVDFTPLTEALSNCVRPDIRVPSVYSQSCSNYRADKQISYSFLYPPQLSSSQEVRNDAVLITNTVPMYPAFKRVWGYFQKSLVRRYASERNGVNVVVGPIFDYDYNGLRDSAETIKQYVSGSVCLDYTQTVDSCAGPLSVFSFILPHRSDNDESCNSSEDETKWVEELIKTHTARIRDVELLTGLDFYRRTSRTYEEILSLKTYLHTYESEI</sequence>
<dbReference type="InterPro" id="IPR044929">
    <property type="entry name" value="DNA/RNA_non-sp_Endonuclease_sf"/>
</dbReference>
<dbReference type="Pfam" id="PF01033">
    <property type="entry name" value="Somatomedin_B"/>
    <property type="match status" value="2"/>
</dbReference>
<evidence type="ECO:0000313" key="17">
    <source>
        <dbReference type="Proteomes" id="UP001108240"/>
    </source>
</evidence>
<dbReference type="InterPro" id="IPR002591">
    <property type="entry name" value="Phosphodiest/P_Trfase"/>
</dbReference>
<dbReference type="SUPFAM" id="SSF90188">
    <property type="entry name" value="Somatomedin B domain"/>
    <property type="match status" value="2"/>
</dbReference>
<evidence type="ECO:0000256" key="8">
    <source>
        <dbReference type="ARBA" id="ARBA00022801"/>
    </source>
</evidence>